<comment type="caution">
    <text evidence="2">The sequence shown here is derived from an EMBL/GenBank/DDBJ whole genome shotgun (WGS) entry which is preliminary data.</text>
</comment>
<evidence type="ECO:0000313" key="2">
    <source>
        <dbReference type="EMBL" id="PLX19361.1"/>
    </source>
</evidence>
<dbReference type="Proteomes" id="UP000234857">
    <property type="component" value="Unassembled WGS sequence"/>
</dbReference>
<reference evidence="2 3" key="1">
    <citation type="submission" date="2017-11" db="EMBL/GenBank/DDBJ databases">
        <title>Genome-resolved metagenomics identifies genetic mobility, metabolic interactions, and unexpected diversity in perchlorate-reducing communities.</title>
        <authorList>
            <person name="Barnum T.P."/>
            <person name="Figueroa I.A."/>
            <person name="Carlstrom C.I."/>
            <person name="Lucas L.N."/>
            <person name="Engelbrektson A.L."/>
            <person name="Coates J.D."/>
        </authorList>
    </citation>
    <scope>NUCLEOTIDE SEQUENCE [LARGE SCALE GENOMIC DNA]</scope>
    <source>
        <strain evidence="2">BM706</strain>
    </source>
</reference>
<feature type="transmembrane region" description="Helical" evidence="1">
    <location>
        <begin position="49"/>
        <end position="69"/>
    </location>
</feature>
<keyword evidence="1" id="KW-0812">Transmembrane</keyword>
<organism evidence="2 3">
    <name type="scientific">Muiribacterium halophilum</name>
    <dbReference type="NCBI Taxonomy" id="2053465"/>
    <lineage>
        <taxon>Bacteria</taxon>
        <taxon>Candidatus Muiribacteriota</taxon>
        <taxon>Candidatus Muiribacteriia</taxon>
        <taxon>Candidatus Muiribacteriales</taxon>
        <taxon>Candidatus Muiribacteriaceae</taxon>
        <taxon>Candidatus Muiribacterium</taxon>
    </lineage>
</organism>
<feature type="transmembrane region" description="Helical" evidence="1">
    <location>
        <begin position="155"/>
        <end position="175"/>
    </location>
</feature>
<keyword evidence="1" id="KW-1133">Transmembrane helix</keyword>
<feature type="transmembrane region" description="Helical" evidence="1">
    <location>
        <begin position="103"/>
        <end position="120"/>
    </location>
</feature>
<accession>A0A2N5ZL45</accession>
<name>A0A2N5ZL45_MUIH1</name>
<dbReference type="EMBL" id="PKTG01000033">
    <property type="protein sequence ID" value="PLX19361.1"/>
    <property type="molecule type" value="Genomic_DNA"/>
</dbReference>
<evidence type="ECO:0000313" key="3">
    <source>
        <dbReference type="Proteomes" id="UP000234857"/>
    </source>
</evidence>
<proteinExistence type="predicted"/>
<dbReference type="AlphaFoldDB" id="A0A2N5ZL45"/>
<evidence type="ECO:0000256" key="1">
    <source>
        <dbReference type="SAM" id="Phobius"/>
    </source>
</evidence>
<feature type="transmembrane region" description="Helical" evidence="1">
    <location>
        <begin position="182"/>
        <end position="201"/>
    </location>
</feature>
<feature type="transmembrane region" description="Helical" evidence="1">
    <location>
        <begin position="74"/>
        <end position="91"/>
    </location>
</feature>
<protein>
    <submittedName>
        <fullName evidence="2">Uncharacterized protein</fullName>
    </submittedName>
</protein>
<sequence>MRQKGIYIKFLKHILTILDCMTKKKSLWIEYFLNLFFIVFFYIKKGKLAFEFSDITFYIPIVIFFLVVLKTKKILHVNLIQSAFFISYMSFFRGYLSNRYLDIFFMYMFIVMIFIFLEAYEKYSKKVITYIFLNLLIVFFIITNCFLYSLNFFVFFRVFIYLTILFTLYLIIDFISHRKKIIPLFCFLIIYLLVFDLITIISKNNIKNILTFFHKAPQLKIDSLILPDDEFLIDIDFKDKISKYLKPIDDDIFYLNINNKKKLIEPDIFKVNDILLFSNGKHLFYLEEKRLNNINNHSKILGINKDYKVIYEKEERILEGDQVALSKIKKGNYFYNDDILLFSNKNGVYTVDNGKYHKVIKNAVEDIRKYKEYYLFKTSDNELKNIVYFNNQNKDTKTLTFTDDEILDFGFIDEKNIFVLIKENDQINGKIIDPISLKKTTLLIPIRIIDSLKIDSKRRFVLKSSERILFGSIKPVKKYKYENISQNKIIRRTEKIISNIVGKDQGVRIKINKKTETIQVFFSTDKDQLSEIVKKQIELLFALYITLSAQYNEYGVVITSRYYSDNITLTSDMNLIKKVYYSRNSDTLSKNVMISLNENNIRFKGGI</sequence>
<feature type="transmembrane region" description="Helical" evidence="1">
    <location>
        <begin position="27"/>
        <end position="43"/>
    </location>
</feature>
<gene>
    <name evidence="2" type="ORF">C0601_01990</name>
</gene>
<keyword evidence="1" id="KW-0472">Membrane</keyword>
<feature type="transmembrane region" description="Helical" evidence="1">
    <location>
        <begin position="127"/>
        <end position="149"/>
    </location>
</feature>